<reference evidence="2" key="1">
    <citation type="submission" date="2018-03" db="EMBL/GenBank/DDBJ databases">
        <authorList>
            <person name="Rodrigo-Torres L."/>
            <person name="Arahal R. D."/>
            <person name="Lucena T."/>
        </authorList>
    </citation>
    <scope>NUCLEOTIDE SEQUENCE [LARGE SCALE GENOMIC DNA]</scope>
    <source>
        <strain evidence="2">CECT 7615</strain>
    </source>
</reference>
<dbReference type="Pfam" id="PF21810">
    <property type="entry name" value="DUF6880"/>
    <property type="match status" value="1"/>
</dbReference>
<sequence>MARKPSLSIEKLSELPAQKLAQLVLDEAERNAGFRRQVKAALAAKSGPEGIAKLIDRRLSGLERAKSFIEWDKARAFRDDLQSLTDTIEAELAPAAPDMAMDRLIRFIATHERVFERVDDSSGHVQDVYYLAIISAGKLTAQLSAHEAALLPDRIMARLGETTHGYLADLTKAIAPHLPQSTLAQWDADLDAAIAKRKLEEAKLSTDRWHYSMTSQWSEMRQSIAEARGDIDLMITLESAKKPHMQDVQGMAVRLLAAGRADEALEWVRKPGSRVKGQDDALSPQRVQIEASILEALGDKSAAQALRWQCFESRLSADILRDYLKNLPDFDDIEAETNALQYGLSHQVPELALRFYLDWPRLDLAAQVILQHHAHWDGGLWHSLPKTAETLEHEHQAAATILYRALLDDILKAARSKAYGHGAKYLAKLALLAKAADPFLPEGVMEHGSYMAELRKNHGRKSGFWGRIG</sequence>
<evidence type="ECO:0000313" key="1">
    <source>
        <dbReference type="EMBL" id="SPJ31415.1"/>
    </source>
</evidence>
<accession>A0A2R8CG52</accession>
<proteinExistence type="predicted"/>
<dbReference type="RefSeq" id="WP_108792628.1">
    <property type="nucleotide sequence ID" value="NZ_ONZG01000023.1"/>
</dbReference>
<organism evidence="1 2">
    <name type="scientific">Falsiruegeria mediterranea M17</name>
    <dbReference type="NCBI Taxonomy" id="1200281"/>
    <lineage>
        <taxon>Bacteria</taxon>
        <taxon>Pseudomonadati</taxon>
        <taxon>Pseudomonadota</taxon>
        <taxon>Alphaproteobacteria</taxon>
        <taxon>Rhodobacterales</taxon>
        <taxon>Roseobacteraceae</taxon>
        <taxon>Falsiruegeria</taxon>
    </lineage>
</organism>
<dbReference type="EMBL" id="ONZG01000023">
    <property type="protein sequence ID" value="SPJ31415.1"/>
    <property type="molecule type" value="Genomic_DNA"/>
</dbReference>
<dbReference type="Proteomes" id="UP000244898">
    <property type="component" value="Unassembled WGS sequence"/>
</dbReference>
<gene>
    <name evidence="1" type="ORF">TRM7615_04958</name>
</gene>
<dbReference type="AlphaFoldDB" id="A0A2R8CG52"/>
<protein>
    <submittedName>
        <fullName evidence="1">Uncharacterized protein</fullName>
    </submittedName>
</protein>
<dbReference type="InterPro" id="IPR049245">
    <property type="entry name" value="DUF6880"/>
</dbReference>
<keyword evidence="2" id="KW-1185">Reference proteome</keyword>
<name>A0A2R8CG52_9RHOB</name>
<evidence type="ECO:0000313" key="2">
    <source>
        <dbReference type="Proteomes" id="UP000244898"/>
    </source>
</evidence>